<comment type="cofactor">
    <cofactor evidence="2">
        <name>Fe cation</name>
        <dbReference type="ChEBI" id="CHEBI:24875"/>
    </cofactor>
</comment>
<dbReference type="Gene3D" id="2.60.120.620">
    <property type="entry name" value="q2cbj1_9rhob like domain"/>
    <property type="match status" value="1"/>
</dbReference>
<comment type="similarity">
    <text evidence="4">Belongs to the PhyH family.</text>
</comment>
<evidence type="ECO:0000256" key="1">
    <source>
        <dbReference type="ARBA" id="ARBA00001961"/>
    </source>
</evidence>
<proteinExistence type="evidence at transcript level"/>
<evidence type="ECO:0000256" key="6">
    <source>
        <dbReference type="ARBA" id="ARBA00022896"/>
    </source>
</evidence>
<protein>
    <recommendedName>
        <fullName evidence="10">phytanoyl-CoA dioxygenase</fullName>
        <ecNumber evidence="10">1.14.11.18</ecNumber>
    </recommendedName>
    <alternativeName>
        <fullName evidence="11">Phytanic acid oxidase</fullName>
    </alternativeName>
    <alternativeName>
        <fullName evidence="12">Phytanoyl-CoA alpha-hydroxylase</fullName>
    </alternativeName>
</protein>
<accession>A0A023F7W0</accession>
<dbReference type="InterPro" id="IPR047128">
    <property type="entry name" value="PhyH"/>
</dbReference>
<dbReference type="FunFam" id="2.60.120.620:FF:000012">
    <property type="entry name" value="Phytanoyl-CoA dioxygenase, peroxisomal"/>
    <property type="match status" value="1"/>
</dbReference>
<comment type="cofactor">
    <cofactor evidence="1">
        <name>L-ascorbate</name>
        <dbReference type="ChEBI" id="CHEBI:38290"/>
    </cofactor>
</comment>
<evidence type="ECO:0000256" key="9">
    <source>
        <dbReference type="ARBA" id="ARBA00023004"/>
    </source>
</evidence>
<dbReference type="GO" id="GO:0031418">
    <property type="term" value="F:L-ascorbic acid binding"/>
    <property type="evidence" value="ECO:0007669"/>
    <property type="project" value="UniProtKB-KW"/>
</dbReference>
<dbReference type="GO" id="GO:0046872">
    <property type="term" value="F:metal ion binding"/>
    <property type="evidence" value="ECO:0007669"/>
    <property type="project" value="UniProtKB-KW"/>
</dbReference>
<dbReference type="PANTHER" id="PTHR21308">
    <property type="entry name" value="PHYTANOYL-COA ALPHA-HYDROXYLASE"/>
    <property type="match status" value="1"/>
</dbReference>
<evidence type="ECO:0000256" key="12">
    <source>
        <dbReference type="ARBA" id="ARBA00034924"/>
    </source>
</evidence>
<evidence type="ECO:0000256" key="3">
    <source>
        <dbReference type="ARBA" id="ARBA00004872"/>
    </source>
</evidence>
<keyword evidence="9" id="KW-0408">Iron</keyword>
<keyword evidence="7" id="KW-0223">Dioxygenase</keyword>
<evidence type="ECO:0000256" key="11">
    <source>
        <dbReference type="ARBA" id="ARBA00034921"/>
    </source>
</evidence>
<organism evidence="13">
    <name type="scientific">Triatoma infestans</name>
    <name type="common">Assassin bug</name>
    <dbReference type="NCBI Taxonomy" id="30076"/>
    <lineage>
        <taxon>Eukaryota</taxon>
        <taxon>Metazoa</taxon>
        <taxon>Ecdysozoa</taxon>
        <taxon>Arthropoda</taxon>
        <taxon>Hexapoda</taxon>
        <taxon>Insecta</taxon>
        <taxon>Pterygota</taxon>
        <taxon>Neoptera</taxon>
        <taxon>Paraneoptera</taxon>
        <taxon>Hemiptera</taxon>
        <taxon>Heteroptera</taxon>
        <taxon>Panheteroptera</taxon>
        <taxon>Cimicomorpha</taxon>
        <taxon>Reduviidae</taxon>
        <taxon>Triatominae</taxon>
        <taxon>Triatoma</taxon>
    </lineage>
</organism>
<dbReference type="InterPro" id="IPR008775">
    <property type="entry name" value="Phytyl_CoA_dOase-like"/>
</dbReference>
<dbReference type="AlphaFoldDB" id="A0A023F7W0"/>
<evidence type="ECO:0000256" key="2">
    <source>
        <dbReference type="ARBA" id="ARBA00001962"/>
    </source>
</evidence>
<dbReference type="GO" id="GO:0048244">
    <property type="term" value="F:phytanoyl-CoA dioxygenase activity"/>
    <property type="evidence" value="ECO:0007669"/>
    <property type="project" value="UniProtKB-EC"/>
</dbReference>
<dbReference type="PANTHER" id="PTHR21308:SF1">
    <property type="entry name" value="PHYTANOYL-COA DIOXYGENASE, PEROXISOMAL"/>
    <property type="match status" value="1"/>
</dbReference>
<sequence length="327" mass="37424">MTTERLQVLYKHISGGKVKLNLTHAEKIVSQNYHDQLRYTLDNPLLNYEQRRFYEENGYIVIPKLIEDSLLDECCRRFVDYCDGVIPKGGATLMKDISLLKKGARGVYLYNKIQDILFDEIFEKYFFHSQLLDYVSCFTGPNIRAMHSMLINKPPDSGALTSRHPLHQDLYYFPFRPADRIVAAWTAMEPVTTSNGCLVVLPGTHKGELLQHDYPSWEGGVNKAYHGIQGCDDYETVPLPMDKGDTVFFHPLLIHGSGINKTPGFRKAISCHYSTSDCKYIDVYGTVQEKIAKEIEEMAAAKGLPLTIEEVWRYRSRPVRGYELINI</sequence>
<keyword evidence="6" id="KW-0847">Vitamin C</keyword>
<comment type="pathway">
    <text evidence="3">Lipid metabolism; fatty acid metabolism.</text>
</comment>
<reference evidence="13" key="1">
    <citation type="journal article" date="2014" name="PLoS Negl. Trop. Dis.">
        <title>An updated insight into the Sialotranscriptome of Triatoma infestans: developmental stage and geographic variations.</title>
        <authorList>
            <person name="Schwarz A."/>
            <person name="Medrano-Mercado N."/>
            <person name="Schaub G.A."/>
            <person name="Struchiner C.J."/>
            <person name="Bargues M.D."/>
            <person name="Levy M.Z."/>
            <person name="Ribeiro J.M."/>
        </authorList>
    </citation>
    <scope>NUCLEOTIDE SEQUENCE</scope>
    <source>
        <strain evidence="13">Chile</strain>
        <tissue evidence="13">Salivary glands</tissue>
    </source>
</reference>
<dbReference type="Pfam" id="PF05721">
    <property type="entry name" value="PhyH"/>
    <property type="match status" value="1"/>
</dbReference>
<dbReference type="EMBL" id="GBBI01001377">
    <property type="protein sequence ID" value="JAC17335.1"/>
    <property type="molecule type" value="mRNA"/>
</dbReference>
<keyword evidence="8" id="KW-0560">Oxidoreductase</keyword>
<dbReference type="GO" id="GO:0001561">
    <property type="term" value="P:fatty acid alpha-oxidation"/>
    <property type="evidence" value="ECO:0007669"/>
    <property type="project" value="InterPro"/>
</dbReference>
<evidence type="ECO:0000256" key="7">
    <source>
        <dbReference type="ARBA" id="ARBA00022964"/>
    </source>
</evidence>
<evidence type="ECO:0000256" key="4">
    <source>
        <dbReference type="ARBA" id="ARBA00005830"/>
    </source>
</evidence>
<evidence type="ECO:0000313" key="13">
    <source>
        <dbReference type="EMBL" id="JAC17335.1"/>
    </source>
</evidence>
<keyword evidence="5" id="KW-0479">Metal-binding</keyword>
<evidence type="ECO:0000256" key="5">
    <source>
        <dbReference type="ARBA" id="ARBA00022723"/>
    </source>
</evidence>
<evidence type="ECO:0000256" key="10">
    <source>
        <dbReference type="ARBA" id="ARBA00034809"/>
    </source>
</evidence>
<dbReference type="GO" id="GO:0005777">
    <property type="term" value="C:peroxisome"/>
    <property type="evidence" value="ECO:0007669"/>
    <property type="project" value="UniProtKB-ARBA"/>
</dbReference>
<name>A0A023F7W0_TRIIF</name>
<evidence type="ECO:0000256" key="8">
    <source>
        <dbReference type="ARBA" id="ARBA00023002"/>
    </source>
</evidence>
<dbReference type="SUPFAM" id="SSF51197">
    <property type="entry name" value="Clavaminate synthase-like"/>
    <property type="match status" value="1"/>
</dbReference>
<dbReference type="EC" id="1.14.11.18" evidence="10"/>